<evidence type="ECO:0000256" key="1">
    <source>
        <dbReference type="SAM" id="MobiDB-lite"/>
    </source>
</evidence>
<evidence type="ECO:0000313" key="2">
    <source>
        <dbReference type="EMBL" id="PSN69226.1"/>
    </source>
</evidence>
<dbReference type="Proteomes" id="UP000240883">
    <property type="component" value="Unassembled WGS sequence"/>
</dbReference>
<dbReference type="EMBL" id="KZ678133">
    <property type="protein sequence ID" value="PSN69226.1"/>
    <property type="molecule type" value="Genomic_DNA"/>
</dbReference>
<protein>
    <submittedName>
        <fullName evidence="2">Uncharacterized protein</fullName>
    </submittedName>
</protein>
<feature type="region of interest" description="Disordered" evidence="1">
    <location>
        <begin position="31"/>
        <end position="57"/>
    </location>
</feature>
<gene>
    <name evidence="2" type="ORF">BS50DRAFT_336314</name>
</gene>
<organism evidence="2 3">
    <name type="scientific">Corynespora cassiicola Philippines</name>
    <dbReference type="NCBI Taxonomy" id="1448308"/>
    <lineage>
        <taxon>Eukaryota</taxon>
        <taxon>Fungi</taxon>
        <taxon>Dikarya</taxon>
        <taxon>Ascomycota</taxon>
        <taxon>Pezizomycotina</taxon>
        <taxon>Dothideomycetes</taxon>
        <taxon>Pleosporomycetidae</taxon>
        <taxon>Pleosporales</taxon>
        <taxon>Corynesporascaceae</taxon>
        <taxon>Corynespora</taxon>
    </lineage>
</organism>
<evidence type="ECO:0000313" key="3">
    <source>
        <dbReference type="Proteomes" id="UP000240883"/>
    </source>
</evidence>
<keyword evidence="3" id="KW-1185">Reference proteome</keyword>
<feature type="region of interest" description="Disordered" evidence="1">
    <location>
        <begin position="164"/>
        <end position="196"/>
    </location>
</feature>
<proteinExistence type="predicted"/>
<name>A0A2T2NVB0_CORCC</name>
<reference evidence="2 3" key="1">
    <citation type="journal article" date="2018" name="Front. Microbiol.">
        <title>Genome-Wide Analysis of Corynespora cassiicola Leaf Fall Disease Putative Effectors.</title>
        <authorList>
            <person name="Lopez D."/>
            <person name="Ribeiro S."/>
            <person name="Label P."/>
            <person name="Fumanal B."/>
            <person name="Venisse J.S."/>
            <person name="Kohler A."/>
            <person name="de Oliveira R.R."/>
            <person name="Labutti K."/>
            <person name="Lipzen A."/>
            <person name="Lail K."/>
            <person name="Bauer D."/>
            <person name="Ohm R.A."/>
            <person name="Barry K.W."/>
            <person name="Spatafora J."/>
            <person name="Grigoriev I.V."/>
            <person name="Martin F.M."/>
            <person name="Pujade-Renaud V."/>
        </authorList>
    </citation>
    <scope>NUCLEOTIDE SEQUENCE [LARGE SCALE GENOMIC DNA]</scope>
    <source>
        <strain evidence="2 3">Philippines</strain>
    </source>
</reference>
<dbReference type="AlphaFoldDB" id="A0A2T2NVB0"/>
<feature type="region of interest" description="Disordered" evidence="1">
    <location>
        <begin position="76"/>
        <end position="105"/>
    </location>
</feature>
<sequence>MSRKVGGIASGIDVRGCQMQWRCLSYDVDPETGRRKEEKEQRAHGDSGRFRVGSEGRHPRRRWMEKCTVRVLSRPRATHVEHKQGPRSRLSAGSTEVPGRTCLGPDARIGSRARVVRNTMASQSSDGRRGRAGGDGDCQLYKHVASPSLPWLLQVLPFGCRTGEGASPAHQRVQTSEPKPMASKTLPSPSDGLQRC</sequence>
<accession>A0A2T2NVB0</accession>